<dbReference type="AlphaFoldDB" id="A0A1G9LMN1"/>
<gene>
    <name evidence="1" type="ORF">SAMN05216191_104146</name>
</gene>
<evidence type="ECO:0000313" key="2">
    <source>
        <dbReference type="Proteomes" id="UP000182783"/>
    </source>
</evidence>
<proteinExistence type="predicted"/>
<dbReference type="Proteomes" id="UP000182783">
    <property type="component" value="Unassembled WGS sequence"/>
</dbReference>
<evidence type="ECO:0000313" key="1">
    <source>
        <dbReference type="EMBL" id="SDL63168.1"/>
    </source>
</evidence>
<protein>
    <submittedName>
        <fullName evidence="1">Uncharacterized protein</fullName>
    </submittedName>
</protein>
<organism evidence="1 2">
    <name type="scientific">Paenibacillus jilunlii</name>
    <dbReference type="NCBI Taxonomy" id="682956"/>
    <lineage>
        <taxon>Bacteria</taxon>
        <taxon>Bacillati</taxon>
        <taxon>Bacillota</taxon>
        <taxon>Bacilli</taxon>
        <taxon>Bacillales</taxon>
        <taxon>Paenibacillaceae</taxon>
        <taxon>Paenibacillus</taxon>
    </lineage>
</organism>
<dbReference type="EMBL" id="FNGM01000004">
    <property type="protein sequence ID" value="SDL63168.1"/>
    <property type="molecule type" value="Genomic_DNA"/>
</dbReference>
<reference evidence="1 2" key="1">
    <citation type="submission" date="2016-10" db="EMBL/GenBank/DDBJ databases">
        <authorList>
            <person name="de Groot N.N."/>
        </authorList>
    </citation>
    <scope>NUCLEOTIDE SEQUENCE [LARGE SCALE GENOMIC DNA]</scope>
    <source>
        <strain evidence="1 2">CGMCC 1.10239</strain>
    </source>
</reference>
<name>A0A1G9LMN1_9BACL</name>
<sequence>MLGQISYPNSNYHLLVSGKWNLISLVPLEFVMIQAGRLDDGEESFRHGGSGLQGHQAT</sequence>
<accession>A0A1G9LMN1</accession>